<evidence type="ECO:0000256" key="2">
    <source>
        <dbReference type="ARBA" id="ARBA00022475"/>
    </source>
</evidence>
<dbReference type="GO" id="GO:0005886">
    <property type="term" value="C:plasma membrane"/>
    <property type="evidence" value="ECO:0007669"/>
    <property type="project" value="UniProtKB-SubCell"/>
</dbReference>
<evidence type="ECO:0000256" key="6">
    <source>
        <dbReference type="SAM" id="MobiDB-lite"/>
    </source>
</evidence>
<protein>
    <submittedName>
        <fullName evidence="9">PspC domain-containing protein</fullName>
    </submittedName>
</protein>
<evidence type="ECO:0000256" key="3">
    <source>
        <dbReference type="ARBA" id="ARBA00022692"/>
    </source>
</evidence>
<dbReference type="AlphaFoldDB" id="A0A2T0GWS1"/>
<feature type="compositionally biased region" description="Basic and acidic residues" evidence="6">
    <location>
        <begin position="1"/>
        <end position="12"/>
    </location>
</feature>
<keyword evidence="10" id="KW-1185">Reference proteome</keyword>
<evidence type="ECO:0000313" key="10">
    <source>
        <dbReference type="Proteomes" id="UP000239352"/>
    </source>
</evidence>
<reference evidence="9 10" key="1">
    <citation type="submission" date="2018-03" db="EMBL/GenBank/DDBJ databases">
        <title>Actinopolyspora mortivallis from Sahara, screening for active biomolecules.</title>
        <authorList>
            <person name="Selama O."/>
            <person name="Wellington E.M.H."/>
            <person name="Hacene H."/>
        </authorList>
    </citation>
    <scope>NUCLEOTIDE SEQUENCE [LARGE SCALE GENOMIC DNA]</scope>
    <source>
        <strain evidence="9 10">M5A</strain>
    </source>
</reference>
<dbReference type="Proteomes" id="UP000239352">
    <property type="component" value="Unassembled WGS sequence"/>
</dbReference>
<dbReference type="Pfam" id="PF04024">
    <property type="entry name" value="PspC"/>
    <property type="match status" value="1"/>
</dbReference>
<dbReference type="PANTHER" id="PTHR33885:SF3">
    <property type="entry name" value="PHAGE SHOCK PROTEIN C"/>
    <property type="match status" value="1"/>
</dbReference>
<proteinExistence type="predicted"/>
<evidence type="ECO:0000256" key="4">
    <source>
        <dbReference type="ARBA" id="ARBA00022989"/>
    </source>
</evidence>
<dbReference type="PANTHER" id="PTHR33885">
    <property type="entry name" value="PHAGE SHOCK PROTEIN C"/>
    <property type="match status" value="1"/>
</dbReference>
<feature type="domain" description="Phage shock protein PspC N-terminal" evidence="8">
    <location>
        <begin position="30"/>
        <end position="87"/>
    </location>
</feature>
<dbReference type="EMBL" id="PVSR01000012">
    <property type="protein sequence ID" value="PRW63559.1"/>
    <property type="molecule type" value="Genomic_DNA"/>
</dbReference>
<gene>
    <name evidence="9" type="ORF">CEP50_09555</name>
</gene>
<keyword evidence="5 7" id="KW-0472">Membrane</keyword>
<feature type="region of interest" description="Disordered" evidence="6">
    <location>
        <begin position="1"/>
        <end position="27"/>
    </location>
</feature>
<keyword evidence="4 7" id="KW-1133">Transmembrane helix</keyword>
<sequence length="87" mass="9513">MTHEYSHTHEVTVGDDPGARAGAPRTPRYRFRRARDERMIAGLCGGAAKLFGIDPTIVRVALVAATLIGFGLGFVLYLVCWIVVPEE</sequence>
<evidence type="ECO:0000256" key="5">
    <source>
        <dbReference type="ARBA" id="ARBA00023136"/>
    </source>
</evidence>
<evidence type="ECO:0000256" key="1">
    <source>
        <dbReference type="ARBA" id="ARBA00004162"/>
    </source>
</evidence>
<keyword evidence="2" id="KW-1003">Cell membrane</keyword>
<evidence type="ECO:0000256" key="7">
    <source>
        <dbReference type="SAM" id="Phobius"/>
    </source>
</evidence>
<organism evidence="9 10">
    <name type="scientific">Actinopolyspora mortivallis</name>
    <dbReference type="NCBI Taxonomy" id="33906"/>
    <lineage>
        <taxon>Bacteria</taxon>
        <taxon>Bacillati</taxon>
        <taxon>Actinomycetota</taxon>
        <taxon>Actinomycetes</taxon>
        <taxon>Actinopolysporales</taxon>
        <taxon>Actinopolysporaceae</taxon>
        <taxon>Actinopolyspora</taxon>
    </lineage>
</organism>
<accession>A0A2T0GWS1</accession>
<evidence type="ECO:0000259" key="8">
    <source>
        <dbReference type="Pfam" id="PF04024"/>
    </source>
</evidence>
<keyword evidence="3 7" id="KW-0812">Transmembrane</keyword>
<comment type="subcellular location">
    <subcellularLocation>
        <location evidence="1">Cell membrane</location>
        <topology evidence="1">Single-pass membrane protein</topology>
    </subcellularLocation>
</comment>
<dbReference type="InParanoid" id="A0A2T0GWS1"/>
<dbReference type="STRING" id="1050202.GCA_000384035_03190"/>
<dbReference type="RefSeq" id="WP_106113588.1">
    <property type="nucleotide sequence ID" value="NZ_PVSR01000012.1"/>
</dbReference>
<dbReference type="InterPro" id="IPR007168">
    <property type="entry name" value="Phageshock_PspC_N"/>
</dbReference>
<comment type="caution">
    <text evidence="9">The sequence shown here is derived from an EMBL/GenBank/DDBJ whole genome shotgun (WGS) entry which is preliminary data.</text>
</comment>
<name>A0A2T0GWS1_ACTMO</name>
<feature type="transmembrane region" description="Helical" evidence="7">
    <location>
        <begin position="60"/>
        <end position="84"/>
    </location>
</feature>
<evidence type="ECO:0000313" key="9">
    <source>
        <dbReference type="EMBL" id="PRW63559.1"/>
    </source>
</evidence>
<dbReference type="InterPro" id="IPR052027">
    <property type="entry name" value="PspC"/>
</dbReference>